<feature type="transmembrane region" description="Helical" evidence="1">
    <location>
        <begin position="52"/>
        <end position="75"/>
    </location>
</feature>
<proteinExistence type="predicted"/>
<keyword evidence="1" id="KW-1133">Transmembrane helix</keyword>
<accession>A0A6C0AGP3</accession>
<sequence>MIQYIEFYKILVQTMYIRVYLAILLIVLWFQLDVTEGMIGFHSMSGAHSFDPMIVISVILLIVIFLFLMVGIPIIKGYHQFDYDDD</sequence>
<dbReference type="AlphaFoldDB" id="A0A6C0AGP3"/>
<dbReference type="EMBL" id="MN740625">
    <property type="protein sequence ID" value="QHS78949.1"/>
    <property type="molecule type" value="Genomic_DNA"/>
</dbReference>
<name>A0A6C0AGP3_9ZZZZ</name>
<organism evidence="2">
    <name type="scientific">viral metagenome</name>
    <dbReference type="NCBI Taxonomy" id="1070528"/>
    <lineage>
        <taxon>unclassified sequences</taxon>
        <taxon>metagenomes</taxon>
        <taxon>organismal metagenomes</taxon>
    </lineage>
</organism>
<feature type="transmembrane region" description="Helical" evidence="1">
    <location>
        <begin position="7"/>
        <end position="32"/>
    </location>
</feature>
<keyword evidence="1" id="KW-0472">Membrane</keyword>
<evidence type="ECO:0000313" key="2">
    <source>
        <dbReference type="EMBL" id="QHS78949.1"/>
    </source>
</evidence>
<keyword evidence="1" id="KW-0812">Transmembrane</keyword>
<reference evidence="2" key="1">
    <citation type="journal article" date="2020" name="Nature">
        <title>Giant virus diversity and host interactions through global metagenomics.</title>
        <authorList>
            <person name="Schulz F."/>
            <person name="Roux S."/>
            <person name="Paez-Espino D."/>
            <person name="Jungbluth S."/>
            <person name="Walsh D.A."/>
            <person name="Denef V.J."/>
            <person name="McMahon K.D."/>
            <person name="Konstantinidis K.T."/>
            <person name="Eloe-Fadrosh E.A."/>
            <person name="Kyrpides N.C."/>
            <person name="Woyke T."/>
        </authorList>
    </citation>
    <scope>NUCLEOTIDE SEQUENCE</scope>
    <source>
        <strain evidence="2">GVMAG-S-1035118-87</strain>
    </source>
</reference>
<evidence type="ECO:0000256" key="1">
    <source>
        <dbReference type="SAM" id="Phobius"/>
    </source>
</evidence>
<protein>
    <submittedName>
        <fullName evidence="2">Uncharacterized protein</fullName>
    </submittedName>
</protein>